<evidence type="ECO:0008006" key="4">
    <source>
        <dbReference type="Google" id="ProtNLM"/>
    </source>
</evidence>
<reference evidence="2" key="1">
    <citation type="submission" date="2021-02" db="EMBL/GenBank/DDBJ databases">
        <title>Skermanella TT6 skin isolate.</title>
        <authorList>
            <person name="Lee K."/>
            <person name="Ganzorig M."/>
        </authorList>
    </citation>
    <scope>NUCLEOTIDE SEQUENCE</scope>
    <source>
        <strain evidence="2">TT6</strain>
    </source>
</reference>
<sequence length="405" mass="45323">MAASKLGKHMLQVQNYSWTDLFDLVEKKPWPGNPSPFDSVIRFKHLDDTASFAGPGIYALFFDEGLIYIGKYRGRKNNPFSGDVSRFRWDKHLGTFTMRGRNVSLPPTVLERVLATFSGDLIDQIGRGAPETIERDRGMVAGFKRVRFALENWQAFSRLGKETLARFTAVYVRVLPSPDLSAGNTEEIRAAVSAAETTLIREFLPVCNNESDRTYPYEAIPASLVAGRIQEVLRKALLRGEDPESAGRLRPEGGRDGGNHPSSEGMSISPDDFDRNEERFLDVLDPWARGFVGQLRECCDTRSDDLEVYFTAAGGADLRIRYSVPDRRARTLLTMKWQPRSQRLRCEVLADVAACRQCGFGPDQIASSTDSVMLSRLDLHSGRDQLDELMALLDRAARALTVPVL</sequence>
<accession>A0ABX7B665</accession>
<evidence type="ECO:0000313" key="2">
    <source>
        <dbReference type="EMBL" id="QQP89875.1"/>
    </source>
</evidence>
<feature type="compositionally biased region" description="Basic and acidic residues" evidence="1">
    <location>
        <begin position="243"/>
        <end position="258"/>
    </location>
</feature>
<name>A0ABX7B665_9PROT</name>
<dbReference type="EMBL" id="CP067420">
    <property type="protein sequence ID" value="QQP89875.1"/>
    <property type="molecule type" value="Genomic_DNA"/>
</dbReference>
<evidence type="ECO:0000256" key="1">
    <source>
        <dbReference type="SAM" id="MobiDB-lite"/>
    </source>
</evidence>
<keyword evidence="3" id="KW-1185">Reference proteome</keyword>
<dbReference type="RefSeq" id="WP_201076641.1">
    <property type="nucleotide sequence ID" value="NZ_CP067420.1"/>
</dbReference>
<protein>
    <recommendedName>
        <fullName evidence="4">GIY-YIG domain-containing protein</fullName>
    </recommendedName>
</protein>
<evidence type="ECO:0000313" key="3">
    <source>
        <dbReference type="Proteomes" id="UP000595197"/>
    </source>
</evidence>
<gene>
    <name evidence="2" type="ORF">IGS68_00915</name>
</gene>
<dbReference type="Proteomes" id="UP000595197">
    <property type="component" value="Chromosome"/>
</dbReference>
<feature type="region of interest" description="Disordered" evidence="1">
    <location>
        <begin position="243"/>
        <end position="271"/>
    </location>
</feature>
<organism evidence="2 3">
    <name type="scientific">Skermanella cutis</name>
    <dbReference type="NCBI Taxonomy" id="2775420"/>
    <lineage>
        <taxon>Bacteria</taxon>
        <taxon>Pseudomonadati</taxon>
        <taxon>Pseudomonadota</taxon>
        <taxon>Alphaproteobacteria</taxon>
        <taxon>Rhodospirillales</taxon>
        <taxon>Azospirillaceae</taxon>
        <taxon>Skermanella</taxon>
    </lineage>
</organism>
<proteinExistence type="predicted"/>